<dbReference type="SUPFAM" id="SSF56801">
    <property type="entry name" value="Acetyl-CoA synthetase-like"/>
    <property type="match status" value="1"/>
</dbReference>
<dbReference type="PANTHER" id="PTHR43272">
    <property type="entry name" value="LONG-CHAIN-FATTY-ACID--COA LIGASE"/>
    <property type="match status" value="1"/>
</dbReference>
<name>A0A1H2FRY5_9GAMM</name>
<evidence type="ECO:0000313" key="4">
    <source>
        <dbReference type="EMBL" id="SDU10086.1"/>
    </source>
</evidence>
<dbReference type="OrthoDB" id="9803968at2"/>
<dbReference type="InterPro" id="IPR000873">
    <property type="entry name" value="AMP-dep_synth/lig_dom"/>
</dbReference>
<proteinExistence type="predicted"/>
<dbReference type="GO" id="GO:0016020">
    <property type="term" value="C:membrane"/>
    <property type="evidence" value="ECO:0007669"/>
    <property type="project" value="TreeGrafter"/>
</dbReference>
<dbReference type="RefSeq" id="WP_092386064.1">
    <property type="nucleotide sequence ID" value="NZ_LT629787.1"/>
</dbReference>
<dbReference type="GO" id="GO:0004467">
    <property type="term" value="F:long-chain fatty acid-CoA ligase activity"/>
    <property type="evidence" value="ECO:0007669"/>
    <property type="project" value="TreeGrafter"/>
</dbReference>
<evidence type="ECO:0000259" key="3">
    <source>
        <dbReference type="Pfam" id="PF00501"/>
    </source>
</evidence>
<dbReference type="PANTHER" id="PTHR43272:SF33">
    <property type="entry name" value="AMP-BINDING DOMAIN-CONTAINING PROTEIN-RELATED"/>
    <property type="match status" value="1"/>
</dbReference>
<keyword evidence="5" id="KW-1185">Reference proteome</keyword>
<dbReference type="Pfam" id="PF23562">
    <property type="entry name" value="AMP-binding_C_3"/>
    <property type="match status" value="1"/>
</dbReference>
<dbReference type="GO" id="GO:0005524">
    <property type="term" value="F:ATP binding"/>
    <property type="evidence" value="ECO:0007669"/>
    <property type="project" value="UniProtKB-KW"/>
</dbReference>
<reference evidence="5" key="1">
    <citation type="submission" date="2016-10" db="EMBL/GenBank/DDBJ databases">
        <authorList>
            <person name="Varghese N."/>
            <person name="Submissions S."/>
        </authorList>
    </citation>
    <scope>NUCLEOTIDE SEQUENCE [LARGE SCALE GENOMIC DNA]</scope>
    <source>
        <strain evidence="5">CECT 8338</strain>
    </source>
</reference>
<dbReference type="Gene3D" id="3.40.50.12780">
    <property type="entry name" value="N-terminal domain of ligase-like"/>
    <property type="match status" value="1"/>
</dbReference>
<keyword evidence="2" id="KW-0067">ATP-binding</keyword>
<dbReference type="AlphaFoldDB" id="A0A1H2FRY5"/>
<sequence>MSNKGPAAAATPLHAFYAHEENHPDQPWLLQPDVAGNVQTLTWAEVGRQARAMAGYLLEMGLSDRAHIGLLAKNSAHWFVADLAIWMAGYISVPVHPNLDAEAMAEIIRQGDVQVLFVGEINEWASISQALPAGIPRIGLPTASEDGCLRAWASIVDSATPVAGSPVPDPQQTATVIFTSGTTGVYKGVMLSFANLAFVGRNNLRLFNITADDRLFSFLSLSHIYERQVMEITSMIAGIRVHFAARGCTFMRDLKQARPTLLFVVPRILDVLRQGVEKKVSPGVLRTLMRIPFLRHRVAGRILRRLGMADVRYLVSGGAPASIGLIQFFRQLGVGVAEGYGLTENVGYSHLGRPKRYRPGWVGLPNPGVECRLSDEGELLVRSPAVMQGYYKNPQKTAAALDADGFLHTGDLVEMDHEGFLRVLGRIQDALVTSESQRVMPVPIELRIQEHPLIDQACILGNNLPLPLALLRLKAPVQDRLINNREQIERELSGLLEEINQSLPRRSRLSCLVVVSDPWRIEQGYLTPTLKLRRSVIEAAYASRLSIWSVSGRPVVWAGHNNE</sequence>
<dbReference type="STRING" id="1434072.SAMN05216210_1759"/>
<feature type="domain" description="AMP-dependent synthetase/ligase" evidence="3">
    <location>
        <begin position="19"/>
        <end position="391"/>
    </location>
</feature>
<protein>
    <submittedName>
        <fullName evidence="4">Long-chain acyl-CoA synthetase (AMP-forming)</fullName>
    </submittedName>
</protein>
<dbReference type="Proteomes" id="UP000243924">
    <property type="component" value="Chromosome I"/>
</dbReference>
<dbReference type="InterPro" id="IPR042099">
    <property type="entry name" value="ANL_N_sf"/>
</dbReference>
<evidence type="ECO:0000256" key="1">
    <source>
        <dbReference type="ARBA" id="ARBA00022741"/>
    </source>
</evidence>
<evidence type="ECO:0000313" key="5">
    <source>
        <dbReference type="Proteomes" id="UP000243924"/>
    </source>
</evidence>
<dbReference type="EMBL" id="LT629787">
    <property type="protein sequence ID" value="SDU10086.1"/>
    <property type="molecule type" value="Genomic_DNA"/>
</dbReference>
<dbReference type="Pfam" id="PF00501">
    <property type="entry name" value="AMP-binding"/>
    <property type="match status" value="1"/>
</dbReference>
<evidence type="ECO:0000256" key="2">
    <source>
        <dbReference type="ARBA" id="ARBA00022840"/>
    </source>
</evidence>
<accession>A0A1H2FRY5</accession>
<gene>
    <name evidence="4" type="ORF">SAMN05216210_1759</name>
</gene>
<organism evidence="4 5">
    <name type="scientific">Halopseudomonas salegens</name>
    <dbReference type="NCBI Taxonomy" id="1434072"/>
    <lineage>
        <taxon>Bacteria</taxon>
        <taxon>Pseudomonadati</taxon>
        <taxon>Pseudomonadota</taxon>
        <taxon>Gammaproteobacteria</taxon>
        <taxon>Pseudomonadales</taxon>
        <taxon>Pseudomonadaceae</taxon>
        <taxon>Halopseudomonas</taxon>
    </lineage>
</organism>
<keyword evidence="1" id="KW-0547">Nucleotide-binding</keyword>